<dbReference type="FunFam" id="3.90.640.10:FF:000003">
    <property type="entry name" value="Molecular chaperone DnaK"/>
    <property type="match status" value="1"/>
</dbReference>
<evidence type="ECO:0000256" key="3">
    <source>
        <dbReference type="ARBA" id="ARBA00007381"/>
    </source>
</evidence>
<comment type="subcellular location">
    <subcellularLocation>
        <location evidence="2">Microsome</location>
    </subcellularLocation>
</comment>
<dbReference type="GO" id="GO:0140662">
    <property type="term" value="F:ATP-dependent protein folding chaperone"/>
    <property type="evidence" value="ECO:0007669"/>
    <property type="project" value="InterPro"/>
</dbReference>
<dbReference type="GO" id="GO:0005524">
    <property type="term" value="F:ATP binding"/>
    <property type="evidence" value="ECO:0007669"/>
    <property type="project" value="UniProtKB-KW"/>
</dbReference>
<accession>A0AAE0YUR0</accession>
<evidence type="ECO:0000256" key="2">
    <source>
        <dbReference type="ARBA" id="ARBA00004144"/>
    </source>
</evidence>
<dbReference type="InterPro" id="IPR043129">
    <property type="entry name" value="ATPase_NBD"/>
</dbReference>
<reference evidence="12" key="1">
    <citation type="journal article" date="2023" name="G3 (Bethesda)">
        <title>A reference genome for the long-term kleptoplast-retaining sea slug Elysia crispata morphotype clarki.</title>
        <authorList>
            <person name="Eastman K.E."/>
            <person name="Pendleton A.L."/>
            <person name="Shaikh M.A."/>
            <person name="Suttiyut T."/>
            <person name="Ogas R."/>
            <person name="Tomko P."/>
            <person name="Gavelis G."/>
            <person name="Widhalm J.R."/>
            <person name="Wisecaver J.H."/>
        </authorList>
    </citation>
    <scope>NUCLEOTIDE SEQUENCE</scope>
    <source>
        <strain evidence="12">ECLA1</strain>
    </source>
</reference>
<dbReference type="EMBL" id="JAWDGP010005366">
    <property type="protein sequence ID" value="KAK3757428.1"/>
    <property type="molecule type" value="Genomic_DNA"/>
</dbReference>
<keyword evidence="10" id="KW-0492">Microsome</keyword>
<dbReference type="Gene3D" id="3.30.420.40">
    <property type="match status" value="2"/>
</dbReference>
<dbReference type="Gene3D" id="3.90.640.10">
    <property type="entry name" value="Actin, Chain A, domain 4"/>
    <property type="match status" value="1"/>
</dbReference>
<evidence type="ECO:0000256" key="10">
    <source>
        <dbReference type="ARBA" id="ARBA00022848"/>
    </source>
</evidence>
<protein>
    <recommendedName>
        <fullName evidence="5">Heat shock 70 kDa protein 13</fullName>
    </recommendedName>
    <alternativeName>
        <fullName evidence="11">Stress-70 protein chaperone microsome-associated 60 kDa protein</fullName>
    </alternativeName>
</protein>
<evidence type="ECO:0000313" key="12">
    <source>
        <dbReference type="EMBL" id="KAK3757428.1"/>
    </source>
</evidence>
<gene>
    <name evidence="12" type="ORF">RRG08_038786</name>
</gene>
<dbReference type="FunFam" id="3.30.30.30:FF:000007">
    <property type="entry name" value="Heat shock 70 kDa protein 13"/>
    <property type="match status" value="1"/>
</dbReference>
<dbReference type="SUPFAM" id="SSF53067">
    <property type="entry name" value="Actin-like ATPase domain"/>
    <property type="match status" value="2"/>
</dbReference>
<evidence type="ECO:0000256" key="4">
    <source>
        <dbReference type="ARBA" id="ARBA00011671"/>
    </source>
</evidence>
<comment type="subunit">
    <text evidence="4">Binds UBQLN2.</text>
</comment>
<evidence type="ECO:0000256" key="5">
    <source>
        <dbReference type="ARBA" id="ARBA00018765"/>
    </source>
</evidence>
<dbReference type="Pfam" id="PF00012">
    <property type="entry name" value="HSP70"/>
    <property type="match status" value="1"/>
</dbReference>
<comment type="function">
    <text evidence="1">Has peptide-independent ATPase activity.</text>
</comment>
<keyword evidence="8" id="KW-0256">Endoplasmic reticulum</keyword>
<dbReference type="PROSITE" id="PS00329">
    <property type="entry name" value="HSP70_2"/>
    <property type="match status" value="1"/>
</dbReference>
<organism evidence="12 13">
    <name type="scientific">Elysia crispata</name>
    <name type="common">lettuce slug</name>
    <dbReference type="NCBI Taxonomy" id="231223"/>
    <lineage>
        <taxon>Eukaryota</taxon>
        <taxon>Metazoa</taxon>
        <taxon>Spiralia</taxon>
        <taxon>Lophotrochozoa</taxon>
        <taxon>Mollusca</taxon>
        <taxon>Gastropoda</taxon>
        <taxon>Heterobranchia</taxon>
        <taxon>Euthyneura</taxon>
        <taxon>Panpulmonata</taxon>
        <taxon>Sacoglossa</taxon>
        <taxon>Placobranchoidea</taxon>
        <taxon>Plakobranchidae</taxon>
        <taxon>Elysia</taxon>
    </lineage>
</organism>
<dbReference type="Proteomes" id="UP001283361">
    <property type="component" value="Unassembled WGS sequence"/>
</dbReference>
<dbReference type="Gene3D" id="3.30.30.30">
    <property type="match status" value="1"/>
</dbReference>
<dbReference type="InterPro" id="IPR013126">
    <property type="entry name" value="Hsp_70_fam"/>
</dbReference>
<evidence type="ECO:0000256" key="9">
    <source>
        <dbReference type="ARBA" id="ARBA00022840"/>
    </source>
</evidence>
<dbReference type="PRINTS" id="PR00301">
    <property type="entry name" value="HEATSHOCK70"/>
</dbReference>
<evidence type="ECO:0000313" key="13">
    <source>
        <dbReference type="Proteomes" id="UP001283361"/>
    </source>
</evidence>
<dbReference type="InterPro" id="IPR018181">
    <property type="entry name" value="Heat_shock_70_CS"/>
</dbReference>
<comment type="similarity">
    <text evidence="3">Belongs to the heat shock protein 70 family.</text>
</comment>
<dbReference type="PANTHER" id="PTHR19375">
    <property type="entry name" value="HEAT SHOCK PROTEIN 70KDA"/>
    <property type="match status" value="1"/>
</dbReference>
<proteinExistence type="inferred from homology"/>
<keyword evidence="9" id="KW-0067">ATP-binding</keyword>
<sequence>MSSLYIILGTSVLTVLLAGYLGQIYLPPPKPKVVGIDLGTTFSCVGIYQAVTGRVSVLTTQDDHKCIPSVVAILDDGILVGYDAVAQAEHNPSNTLYDAKRFIGKTFSKKEVDEAQKQYSFKLKPDQFGMVSFSVAVNGTERLITPQEVGSLIIQELKQAVERNLSAPVNRAVLSVPAEFDDKQRNFTIKAGTIAGLEILRVINEPTAAAMAYGLHTKSNIHNVLVVDLGGGTLDVSLLNVQGGMFLTQAMAGNNRLGGQDFNQRLVEYILEKIKGQFKKLLVHKEDLQVLRMKVEEAKLNLTYHNTASISIQLQSFNNSPFKETITRGLFEKINSDLFLRILKPIDTVLQATELSPEEVDEIVLVGGSTRIPRVISLVEEHMKRRPNTNVDPELAVVTGVSVQAGILGGMWPLTVSAVELPTRVKKIHIH</sequence>
<evidence type="ECO:0000256" key="8">
    <source>
        <dbReference type="ARBA" id="ARBA00022824"/>
    </source>
</evidence>
<evidence type="ECO:0000256" key="1">
    <source>
        <dbReference type="ARBA" id="ARBA00002077"/>
    </source>
</evidence>
<keyword evidence="13" id="KW-1185">Reference proteome</keyword>
<dbReference type="PROSITE" id="PS00297">
    <property type="entry name" value="HSP70_1"/>
    <property type="match status" value="1"/>
</dbReference>
<dbReference type="PROSITE" id="PS01036">
    <property type="entry name" value="HSP70_3"/>
    <property type="match status" value="1"/>
</dbReference>
<dbReference type="InterPro" id="IPR042048">
    <property type="entry name" value="HSPA13"/>
</dbReference>
<dbReference type="CDD" id="cd10237">
    <property type="entry name" value="ASKHA_NBD_HSP70_HSPA13"/>
    <property type="match status" value="1"/>
</dbReference>
<name>A0AAE0YUR0_9GAST</name>
<comment type="caution">
    <text evidence="12">The sequence shown here is derived from an EMBL/GenBank/DDBJ whole genome shotgun (WGS) entry which is preliminary data.</text>
</comment>
<evidence type="ECO:0000256" key="6">
    <source>
        <dbReference type="ARBA" id="ARBA00022729"/>
    </source>
</evidence>
<evidence type="ECO:0000256" key="7">
    <source>
        <dbReference type="ARBA" id="ARBA00022741"/>
    </source>
</evidence>
<dbReference type="AlphaFoldDB" id="A0AAE0YUR0"/>
<evidence type="ECO:0000256" key="11">
    <source>
        <dbReference type="ARBA" id="ARBA00031426"/>
    </source>
</evidence>
<keyword evidence="7" id="KW-0547">Nucleotide-binding</keyword>
<keyword evidence="6" id="KW-0732">Signal</keyword>